<comment type="subcellular location">
    <subcellularLocation>
        <location evidence="2">Chromosome</location>
        <location evidence="2">Centromere</location>
        <location evidence="2">Kinetochore</location>
    </subcellularLocation>
    <subcellularLocation>
        <location evidence="1">Cytoplasm</location>
        <location evidence="1">Cytoskeleton</location>
        <location evidence="1">Spindle</location>
    </subcellularLocation>
</comment>
<keyword evidence="4" id="KW-0158">Chromosome</keyword>
<feature type="region of interest" description="Disordered" evidence="13">
    <location>
        <begin position="418"/>
        <end position="442"/>
    </location>
</feature>
<organism evidence="14 15">
    <name type="scientific">Channa argus</name>
    <name type="common">Northern snakehead</name>
    <name type="synonym">Ophicephalus argus</name>
    <dbReference type="NCBI Taxonomy" id="215402"/>
    <lineage>
        <taxon>Eukaryota</taxon>
        <taxon>Metazoa</taxon>
        <taxon>Chordata</taxon>
        <taxon>Craniata</taxon>
        <taxon>Vertebrata</taxon>
        <taxon>Euteleostomi</taxon>
        <taxon>Actinopterygii</taxon>
        <taxon>Neopterygii</taxon>
        <taxon>Teleostei</taxon>
        <taxon>Neoteleostei</taxon>
        <taxon>Acanthomorphata</taxon>
        <taxon>Anabantaria</taxon>
        <taxon>Anabantiformes</taxon>
        <taxon>Channoidei</taxon>
        <taxon>Channidae</taxon>
        <taxon>Channa</taxon>
    </lineage>
</organism>
<dbReference type="GO" id="GO:0051301">
    <property type="term" value="P:cell division"/>
    <property type="evidence" value="ECO:0007669"/>
    <property type="project" value="UniProtKB-KW"/>
</dbReference>
<accession>A0A6G1PX40</accession>
<evidence type="ECO:0000256" key="12">
    <source>
        <dbReference type="ARBA" id="ARBA00023328"/>
    </source>
</evidence>
<comment type="similarity">
    <text evidence="3">Belongs to the SKA3 family.</text>
</comment>
<keyword evidence="12" id="KW-0137">Centromere</keyword>
<name>A0A6G1PX40_CHAAH</name>
<proteinExistence type="inferred from homology"/>
<feature type="compositionally biased region" description="Polar residues" evidence="13">
    <location>
        <begin position="350"/>
        <end position="363"/>
    </location>
</feature>
<evidence type="ECO:0000256" key="11">
    <source>
        <dbReference type="ARBA" id="ARBA00023306"/>
    </source>
</evidence>
<keyword evidence="11" id="KW-0131">Cell cycle</keyword>
<dbReference type="AlphaFoldDB" id="A0A6G1PX40"/>
<feature type="region of interest" description="Disordered" evidence="13">
    <location>
        <begin position="350"/>
        <end position="387"/>
    </location>
</feature>
<feature type="compositionally biased region" description="Basic and acidic residues" evidence="13">
    <location>
        <begin position="127"/>
        <end position="151"/>
    </location>
</feature>
<dbReference type="Proteomes" id="UP000503349">
    <property type="component" value="Chromosome 10"/>
</dbReference>
<feature type="region of interest" description="Disordered" evidence="13">
    <location>
        <begin position="112"/>
        <end position="166"/>
    </location>
</feature>
<evidence type="ECO:0000256" key="1">
    <source>
        <dbReference type="ARBA" id="ARBA00004186"/>
    </source>
</evidence>
<dbReference type="Gene3D" id="6.10.250.1400">
    <property type="match status" value="1"/>
</dbReference>
<evidence type="ECO:0000256" key="13">
    <source>
        <dbReference type="SAM" id="MobiDB-lite"/>
    </source>
</evidence>
<dbReference type="PANTHER" id="PTHR48118">
    <property type="entry name" value="SPINDLE AND KINETOCHORE-ASSOCIATED PROTEIN 3"/>
    <property type="match status" value="1"/>
</dbReference>
<evidence type="ECO:0000256" key="10">
    <source>
        <dbReference type="ARBA" id="ARBA00023212"/>
    </source>
</evidence>
<sequence length="606" mass="67578">MDPTRQFFTKLKNLAVTLESETAKLQRAFDNRNNDGDSGETPTNATARAMRAYHEMNCEVSDMKGHFQSQLAQQKAQVNEGSSFIKACRVMEKRVTEDIQVLKGHWEKYGYQAPKETRKPNSQQPEADLKDEDKTASAGEERSQEEVDGDHCTSPSKAEPQPFTDVLRTPQLSDFGLSEMQLKRALAGAEWCSEVPPMPEMNLPQPLLNTPAPPPMPITPKCALRMDDDEIQTPQMRDFGISEHTMCLNNDFTMDLFRKNTEKPQGPSQDMPEPPINPLTEGLQRKDNLESPEPPVLCTPGFKIKKTKGHCSSPAQGNGDPESHGCAPNLPSTPEVPVFQTPYVNRLVSTKKSARQTGPNNMQTEDDSHTFEFPTAPSHEAAGSKRSWEYSVPELSIMGVEDKPMPEMPNLESVLGNSLQSKKAKIPKKATESVKPSKKTSVISPELDGATQEFSLGTPRIRMDYQEPSTPEMPDLSSVTQDICKLVSQAQSKKTSMAVVHPHVRPERHKNRAVSLTVVSESEFQSLPSYLRQVTLHSLNQAVHSINKFTAECEEEKTELHMEELRKITNVGTKTPVYILCLTELKRLKHIGGVRNTSVYKLCTSN</sequence>
<dbReference type="PANTHER" id="PTHR48118:SF1">
    <property type="entry name" value="SPINDLE AND KINETOCHORE-ASSOCIATED PROTEIN 3"/>
    <property type="match status" value="1"/>
</dbReference>
<keyword evidence="5" id="KW-0963">Cytoplasm</keyword>
<evidence type="ECO:0000313" key="14">
    <source>
        <dbReference type="EMBL" id="KAF3694548.1"/>
    </source>
</evidence>
<keyword evidence="6" id="KW-0132">Cell division</keyword>
<dbReference type="EMBL" id="CM015721">
    <property type="protein sequence ID" value="KAF3694548.1"/>
    <property type="molecule type" value="Genomic_DNA"/>
</dbReference>
<keyword evidence="10" id="KW-0206">Cytoskeleton</keyword>
<evidence type="ECO:0000256" key="9">
    <source>
        <dbReference type="ARBA" id="ARBA00022838"/>
    </source>
</evidence>
<reference evidence="14 15" key="1">
    <citation type="submission" date="2019-02" db="EMBL/GenBank/DDBJ databases">
        <title>Opniocepnalus argus genome.</title>
        <authorList>
            <person name="Zhou C."/>
            <person name="Xiao S."/>
        </authorList>
    </citation>
    <scope>NUCLEOTIDE SEQUENCE [LARGE SCALE GENOMIC DNA]</scope>
    <source>
        <strain evidence="14">OARG1902GOOAL</strain>
        <tissue evidence="14">Muscle</tissue>
    </source>
</reference>
<evidence type="ECO:0000313" key="15">
    <source>
        <dbReference type="Proteomes" id="UP000503349"/>
    </source>
</evidence>
<keyword evidence="7" id="KW-0493">Microtubule</keyword>
<reference evidence="15" key="2">
    <citation type="submission" date="2019-02" db="EMBL/GenBank/DDBJ databases">
        <title>Opniocepnalus argus Var Kimnra genome.</title>
        <authorList>
            <person name="Zhou C."/>
            <person name="Xiao S."/>
        </authorList>
    </citation>
    <scope>NUCLEOTIDE SEQUENCE [LARGE SCALE GENOMIC DNA]</scope>
</reference>
<gene>
    <name evidence="14" type="ORF">EXN66_Car010224</name>
</gene>
<dbReference type="InterPro" id="IPR033341">
    <property type="entry name" value="SKA3"/>
</dbReference>
<dbReference type="GO" id="GO:0000278">
    <property type="term" value="P:mitotic cell cycle"/>
    <property type="evidence" value="ECO:0007669"/>
    <property type="project" value="TreeGrafter"/>
</dbReference>
<feature type="region of interest" description="Disordered" evidence="13">
    <location>
        <begin position="259"/>
        <end position="334"/>
    </location>
</feature>
<evidence type="ECO:0000256" key="2">
    <source>
        <dbReference type="ARBA" id="ARBA00004629"/>
    </source>
</evidence>
<evidence type="ECO:0000256" key="3">
    <source>
        <dbReference type="ARBA" id="ARBA00007716"/>
    </source>
</evidence>
<evidence type="ECO:0000256" key="4">
    <source>
        <dbReference type="ARBA" id="ARBA00022454"/>
    </source>
</evidence>
<protein>
    <submittedName>
        <fullName evidence="14">Spindle and kinetochore-associated protein 3</fullName>
    </submittedName>
</protein>
<dbReference type="GO" id="GO:0005876">
    <property type="term" value="C:spindle microtubule"/>
    <property type="evidence" value="ECO:0007669"/>
    <property type="project" value="TreeGrafter"/>
</dbReference>
<dbReference type="GO" id="GO:0007059">
    <property type="term" value="P:chromosome segregation"/>
    <property type="evidence" value="ECO:0007669"/>
    <property type="project" value="InterPro"/>
</dbReference>
<evidence type="ECO:0000256" key="6">
    <source>
        <dbReference type="ARBA" id="ARBA00022618"/>
    </source>
</evidence>
<keyword evidence="9" id="KW-0995">Kinetochore</keyword>
<dbReference type="GO" id="GO:0000940">
    <property type="term" value="C:outer kinetochore"/>
    <property type="evidence" value="ECO:0007669"/>
    <property type="project" value="InterPro"/>
</dbReference>
<keyword evidence="8" id="KW-0498">Mitosis</keyword>
<evidence type="ECO:0000256" key="8">
    <source>
        <dbReference type="ARBA" id="ARBA00022776"/>
    </source>
</evidence>
<evidence type="ECO:0000256" key="7">
    <source>
        <dbReference type="ARBA" id="ARBA00022701"/>
    </source>
</evidence>
<keyword evidence="15" id="KW-1185">Reference proteome</keyword>
<evidence type="ECO:0000256" key="5">
    <source>
        <dbReference type="ARBA" id="ARBA00022490"/>
    </source>
</evidence>